<dbReference type="InterPro" id="IPR019140">
    <property type="entry name" value="MCM_complex-bd"/>
</dbReference>
<evidence type="ECO:0000313" key="3">
    <source>
        <dbReference type="EMBL" id="ORX39374.1"/>
    </source>
</evidence>
<dbReference type="EMBL" id="NBSH01000003">
    <property type="protein sequence ID" value="ORX39374.1"/>
    <property type="molecule type" value="Genomic_DNA"/>
</dbReference>
<organism evidence="3 4">
    <name type="scientific">Kockovaella imperatae</name>
    <dbReference type="NCBI Taxonomy" id="4999"/>
    <lineage>
        <taxon>Eukaryota</taxon>
        <taxon>Fungi</taxon>
        <taxon>Dikarya</taxon>
        <taxon>Basidiomycota</taxon>
        <taxon>Agaricomycotina</taxon>
        <taxon>Tremellomycetes</taxon>
        <taxon>Tremellales</taxon>
        <taxon>Cuniculitremaceae</taxon>
        <taxon>Kockovaella</taxon>
    </lineage>
</organism>
<dbReference type="AlphaFoldDB" id="A0A1Y1UPC8"/>
<sequence length="448" mass="48671">MDLRSILRTALREHDGDETEYISRIETELEGDISPFSPGSSSLSLVRFDCMLQDVGYPMEVYSEGSDDWSDLKERWVGWAVEIPGSSRSSSTNTLPESLHSKFPLENHGDYLGALLKVYDEGPSREPAALVRVVGVVSSAPMPALEDVMVPCIHVLRSGPVPKPLSSPCSRQELLDYFTASFSPPDSLAAEYLLLSLISSPSARPTGLPPLGTLSLNFIGGSLKPLLNQLTRTVTLSLSLPNLHSSSFQPHSPDSTSLNSGRLQLPSGTVVLVDEDAMGQGGKLETKAVKNLQALSDCMKSQMLGYEYPYMDNLKMKCELRFIVTSQGKSMLPLDVHLPVGSMTQPSTPPPQGSDALLAQLGSSEHAAKLEIPEDVAKEIQESFVTSRKAGGNANDAEATLTRRMRIARLIALSNDDAKLSESVWARAVEMDTQARERMSGRRDVPAE</sequence>
<dbReference type="STRING" id="4999.A0A1Y1UPC8"/>
<dbReference type="PANTHER" id="PTHR13489:SF0">
    <property type="entry name" value="MINI-CHROMOSOME MAINTENANCE COMPLEX-BINDING PROTEIN"/>
    <property type="match status" value="1"/>
</dbReference>
<keyword evidence="2" id="KW-0539">Nucleus</keyword>
<proteinExistence type="predicted"/>
<accession>A0A1Y1UPC8</accession>
<dbReference type="PANTHER" id="PTHR13489">
    <property type="entry name" value="MINI-CHROMOSOME MAINTENANCE COMPLEX-BINDING PROTEIN"/>
    <property type="match status" value="1"/>
</dbReference>
<reference evidence="3 4" key="1">
    <citation type="submission" date="2017-03" db="EMBL/GenBank/DDBJ databases">
        <title>Widespread Adenine N6-methylation of Active Genes in Fungi.</title>
        <authorList>
            <consortium name="DOE Joint Genome Institute"/>
            <person name="Mondo S.J."/>
            <person name="Dannebaum R.O."/>
            <person name="Kuo R.C."/>
            <person name="Louie K.B."/>
            <person name="Bewick A.J."/>
            <person name="Labutti K."/>
            <person name="Haridas S."/>
            <person name="Kuo A."/>
            <person name="Salamov A."/>
            <person name="Ahrendt S.R."/>
            <person name="Lau R."/>
            <person name="Bowen B.P."/>
            <person name="Lipzen A."/>
            <person name="Sullivan W."/>
            <person name="Andreopoulos W.B."/>
            <person name="Clum A."/>
            <person name="Lindquist E."/>
            <person name="Daum C."/>
            <person name="Northen T.R."/>
            <person name="Ramamoorthy G."/>
            <person name="Schmitz R.J."/>
            <person name="Gryganskyi A."/>
            <person name="Culley D."/>
            <person name="Magnuson J."/>
            <person name="James T.Y."/>
            <person name="O'Malley M.A."/>
            <person name="Stajich J.E."/>
            <person name="Spatafora J.W."/>
            <person name="Visel A."/>
            <person name="Grigoriev I.V."/>
        </authorList>
    </citation>
    <scope>NUCLEOTIDE SEQUENCE [LARGE SCALE GENOMIC DNA]</scope>
    <source>
        <strain evidence="3 4">NRRL Y-17943</strain>
    </source>
</reference>
<evidence type="ECO:0000313" key="4">
    <source>
        <dbReference type="Proteomes" id="UP000193218"/>
    </source>
</evidence>
<dbReference type="GO" id="GO:0005634">
    <property type="term" value="C:nucleus"/>
    <property type="evidence" value="ECO:0007669"/>
    <property type="project" value="UniProtKB-SubCell"/>
</dbReference>
<dbReference type="FunCoup" id="A0A1Y1UPC8">
    <property type="interactions" value="11"/>
</dbReference>
<dbReference type="Pfam" id="PF09739">
    <property type="entry name" value="MCM_bind"/>
    <property type="match status" value="1"/>
</dbReference>
<dbReference type="OrthoDB" id="329666at2759"/>
<evidence type="ECO:0000256" key="1">
    <source>
        <dbReference type="ARBA" id="ARBA00004123"/>
    </source>
</evidence>
<evidence type="ECO:0008006" key="5">
    <source>
        <dbReference type="Google" id="ProtNLM"/>
    </source>
</evidence>
<keyword evidence="4" id="KW-1185">Reference proteome</keyword>
<comment type="caution">
    <text evidence="3">The sequence shown here is derived from an EMBL/GenBank/DDBJ whole genome shotgun (WGS) entry which is preliminary data.</text>
</comment>
<evidence type="ECO:0000256" key="2">
    <source>
        <dbReference type="ARBA" id="ARBA00023242"/>
    </source>
</evidence>
<dbReference type="GO" id="GO:0003682">
    <property type="term" value="F:chromatin binding"/>
    <property type="evidence" value="ECO:0007669"/>
    <property type="project" value="TreeGrafter"/>
</dbReference>
<gene>
    <name evidence="3" type="ORF">BD324DRAFT_649450</name>
</gene>
<protein>
    <recommendedName>
        <fullName evidence="5">Mini-chromosome maintenance replisome factor-domain-containing protein</fullName>
    </recommendedName>
</protein>
<dbReference type="InParanoid" id="A0A1Y1UPC8"/>
<comment type="subcellular location">
    <subcellularLocation>
        <location evidence="1">Nucleus</location>
    </subcellularLocation>
</comment>
<dbReference type="Proteomes" id="UP000193218">
    <property type="component" value="Unassembled WGS sequence"/>
</dbReference>
<dbReference type="RefSeq" id="XP_021873237.1">
    <property type="nucleotide sequence ID" value="XM_022017991.1"/>
</dbReference>
<name>A0A1Y1UPC8_9TREE</name>
<dbReference type="GO" id="GO:0006261">
    <property type="term" value="P:DNA-templated DNA replication"/>
    <property type="evidence" value="ECO:0007669"/>
    <property type="project" value="TreeGrafter"/>
</dbReference>
<dbReference type="GeneID" id="33559800"/>